<accession>A0AA88GN37</accession>
<evidence type="ECO:0000256" key="1">
    <source>
        <dbReference type="SAM" id="MobiDB-lite"/>
    </source>
</evidence>
<keyword evidence="3" id="KW-1185">Reference proteome</keyword>
<dbReference type="EMBL" id="PYSW02000029">
    <property type="protein sequence ID" value="KAG2379328.1"/>
    <property type="molecule type" value="Genomic_DNA"/>
</dbReference>
<gene>
    <name evidence="2" type="ORF">C9374_007467</name>
</gene>
<feature type="compositionally biased region" description="Acidic residues" evidence="1">
    <location>
        <begin position="255"/>
        <end position="264"/>
    </location>
</feature>
<sequence>MKKQNPFAPKKVSNTAQGKKVIGSFVNEDQGSSSGTKASSKKSSEDQKKRKIETTTTSSSDDSFTSYPLGKKKKDSDQQQQPNVGRVTESMMRASMVKPEAVSDSSSSNYIKPLPANFFDTAPSEYDKKKIQEGYKDLTKSGKSSGIGAESIIKDKGFAKIVNSAVIKKKIDKTGLNAEKPVVSTRQTKAERNLETLEQELDEREDAEEMKRQLEEFLKIEEIRKQTEALVSTKSNKDSDGNNITDKNEPKATEQLDESDDELEMNWKSKSLKKK</sequence>
<evidence type="ECO:0000313" key="2">
    <source>
        <dbReference type="EMBL" id="KAG2379328.1"/>
    </source>
</evidence>
<feature type="compositionally biased region" description="Basic and acidic residues" evidence="1">
    <location>
        <begin position="235"/>
        <end position="254"/>
    </location>
</feature>
<feature type="compositionally biased region" description="Low complexity" evidence="1">
    <location>
        <begin position="54"/>
        <end position="66"/>
    </location>
</feature>
<dbReference type="Proteomes" id="UP000816034">
    <property type="component" value="Unassembled WGS sequence"/>
</dbReference>
<protein>
    <submittedName>
        <fullName evidence="2">Uncharacterized protein</fullName>
    </submittedName>
</protein>
<evidence type="ECO:0000313" key="3">
    <source>
        <dbReference type="Proteomes" id="UP000816034"/>
    </source>
</evidence>
<dbReference type="RefSeq" id="XP_044546590.1">
    <property type="nucleotide sequence ID" value="XM_044697435.1"/>
</dbReference>
<dbReference type="AlphaFoldDB" id="A0AA88GN37"/>
<feature type="region of interest" description="Disordered" evidence="1">
    <location>
        <begin position="182"/>
        <end position="208"/>
    </location>
</feature>
<proteinExistence type="predicted"/>
<reference evidence="2 3" key="1">
    <citation type="journal article" date="2018" name="BMC Genomics">
        <title>The genome of Naegleria lovaniensis, the basis for a comparative approach to unravel pathogenicity factors of the human pathogenic amoeba N. fowleri.</title>
        <authorList>
            <person name="Liechti N."/>
            <person name="Schurch N."/>
            <person name="Bruggmann R."/>
            <person name="Wittwer M."/>
        </authorList>
    </citation>
    <scope>NUCLEOTIDE SEQUENCE [LARGE SCALE GENOMIC DNA]</scope>
    <source>
        <strain evidence="2 3">ATCC 30569</strain>
    </source>
</reference>
<feature type="compositionally biased region" description="Acidic residues" evidence="1">
    <location>
        <begin position="197"/>
        <end position="208"/>
    </location>
</feature>
<dbReference type="GeneID" id="68099921"/>
<feature type="region of interest" description="Disordered" evidence="1">
    <location>
        <begin position="1"/>
        <end position="112"/>
    </location>
</feature>
<name>A0AA88GN37_NAELO</name>
<organism evidence="2 3">
    <name type="scientific">Naegleria lovaniensis</name>
    <name type="common">Amoeba</name>
    <dbReference type="NCBI Taxonomy" id="51637"/>
    <lineage>
        <taxon>Eukaryota</taxon>
        <taxon>Discoba</taxon>
        <taxon>Heterolobosea</taxon>
        <taxon>Tetramitia</taxon>
        <taxon>Eutetramitia</taxon>
        <taxon>Vahlkampfiidae</taxon>
        <taxon>Naegleria</taxon>
    </lineage>
</organism>
<feature type="region of interest" description="Disordered" evidence="1">
    <location>
        <begin position="229"/>
        <end position="275"/>
    </location>
</feature>
<comment type="caution">
    <text evidence="2">The sequence shown here is derived from an EMBL/GenBank/DDBJ whole genome shotgun (WGS) entry which is preliminary data.</text>
</comment>